<organism evidence="1 2">
    <name type="scientific">Paraburkholderia phenoliruptrix</name>
    <dbReference type="NCBI Taxonomy" id="252970"/>
    <lineage>
        <taxon>Bacteria</taxon>
        <taxon>Pseudomonadati</taxon>
        <taxon>Pseudomonadota</taxon>
        <taxon>Betaproteobacteria</taxon>
        <taxon>Burkholderiales</taxon>
        <taxon>Burkholderiaceae</taxon>
        <taxon>Paraburkholderia</taxon>
    </lineage>
</organism>
<reference evidence="1 2" key="1">
    <citation type="submission" date="2020-04" db="EMBL/GenBank/DDBJ databases">
        <authorList>
            <person name="De Canck E."/>
        </authorList>
    </citation>
    <scope>NUCLEOTIDE SEQUENCE [LARGE SCALE GENOMIC DNA]</scope>
    <source>
        <strain evidence="1 2">LMG 9964</strain>
    </source>
</reference>
<dbReference type="EMBL" id="CADILN010000006">
    <property type="protein sequence ID" value="CAB4050533.1"/>
    <property type="molecule type" value="Genomic_DNA"/>
</dbReference>
<protein>
    <submittedName>
        <fullName evidence="1">Uncharacterized protein</fullName>
    </submittedName>
</protein>
<gene>
    <name evidence="1" type="ORF">LMG9964_04199</name>
</gene>
<evidence type="ECO:0000313" key="2">
    <source>
        <dbReference type="Proteomes" id="UP000494102"/>
    </source>
</evidence>
<proteinExistence type="predicted"/>
<sequence length="31" mass="3407">MHIYAAKPKNGYVAGILASLFFDKMPGLTDH</sequence>
<accession>A0A6J5K8C0</accession>
<name>A0A6J5K8C0_9BURK</name>
<dbReference type="AlphaFoldDB" id="A0A6J5K8C0"/>
<evidence type="ECO:0000313" key="1">
    <source>
        <dbReference type="EMBL" id="CAB4050533.1"/>
    </source>
</evidence>
<dbReference type="Proteomes" id="UP000494102">
    <property type="component" value="Unassembled WGS sequence"/>
</dbReference>